<evidence type="ECO:0000256" key="4">
    <source>
        <dbReference type="ARBA" id="ARBA00023136"/>
    </source>
</evidence>
<sequence length="243" mass="26582">MVVYEEIISISLLTLLASIIGTLAGFGISTVMVPVLLIILPLPQTLLLVGIIHWFNDIWKILLFREGIRWKLFLAFGLPGIFTSFLGSSLSLRISHEILSRTLGVFLIVYVLFIVFNRTFKLSQRLSVAVSGGALTGFFAGIFGIGGEINAVVLSAFNLEKAVYITTAGAISFMIDSTRIATYVRGGIGLEPVILAGFLIFIPLSLIGVMIGKRGIEKIPQEKFRNFVAVFIFLFGLKLVLLP</sequence>
<comment type="caution">
    <text evidence="6">The sequence shown here is derived from an EMBL/GenBank/DDBJ whole genome shotgun (WGS) entry which is preliminary data.</text>
</comment>
<evidence type="ECO:0000256" key="5">
    <source>
        <dbReference type="RuleBase" id="RU363041"/>
    </source>
</evidence>
<comment type="similarity">
    <text evidence="5">Belongs to the 4-toluene sulfonate uptake permease (TSUP) (TC 2.A.102) family.</text>
</comment>
<dbReference type="RefSeq" id="WP_310576243.1">
    <property type="nucleotide sequence ID" value="NZ_JAVKPK010000041.1"/>
</dbReference>
<keyword evidence="5" id="KW-1003">Cell membrane</keyword>
<feature type="transmembrane region" description="Helical" evidence="5">
    <location>
        <begin position="68"/>
        <end position="86"/>
    </location>
</feature>
<name>A0ABU2D2J9_9EURY</name>
<feature type="transmembrane region" description="Helical" evidence="5">
    <location>
        <begin position="7"/>
        <end position="29"/>
    </location>
</feature>
<reference evidence="7" key="1">
    <citation type="submission" date="2023-07" db="EMBL/GenBank/DDBJ databases">
        <title>Whole-genome sequencing of a new Methanosarcina sp. Z-7115.</title>
        <authorList>
            <person name="Zhilina T.N."/>
            <person name="Merkel A.Y."/>
        </authorList>
    </citation>
    <scope>NUCLEOTIDE SEQUENCE [LARGE SCALE GENOMIC DNA]</scope>
    <source>
        <strain evidence="7">Z-7115</strain>
    </source>
</reference>
<feature type="transmembrane region" description="Helical" evidence="5">
    <location>
        <begin position="224"/>
        <end position="242"/>
    </location>
</feature>
<feature type="transmembrane region" description="Helical" evidence="5">
    <location>
        <begin position="193"/>
        <end position="212"/>
    </location>
</feature>
<evidence type="ECO:0000256" key="1">
    <source>
        <dbReference type="ARBA" id="ARBA00004141"/>
    </source>
</evidence>
<comment type="subcellular location">
    <subcellularLocation>
        <location evidence="5">Cell membrane</location>
        <topology evidence="5">Multi-pass membrane protein</topology>
    </subcellularLocation>
    <subcellularLocation>
        <location evidence="1">Membrane</location>
        <topology evidence="1">Multi-pass membrane protein</topology>
    </subcellularLocation>
</comment>
<keyword evidence="7" id="KW-1185">Reference proteome</keyword>
<evidence type="ECO:0000313" key="7">
    <source>
        <dbReference type="Proteomes" id="UP001246244"/>
    </source>
</evidence>
<dbReference type="Pfam" id="PF01925">
    <property type="entry name" value="TauE"/>
    <property type="match status" value="1"/>
</dbReference>
<evidence type="ECO:0000256" key="2">
    <source>
        <dbReference type="ARBA" id="ARBA00022692"/>
    </source>
</evidence>
<accession>A0ABU2D2J9</accession>
<keyword evidence="2 5" id="KW-0812">Transmembrane</keyword>
<feature type="transmembrane region" description="Helical" evidence="5">
    <location>
        <begin position="128"/>
        <end position="147"/>
    </location>
</feature>
<dbReference type="InterPro" id="IPR002781">
    <property type="entry name" value="TM_pro_TauE-like"/>
</dbReference>
<organism evidence="6 7">
    <name type="scientific">Methanosarcina baikalica</name>
    <dbReference type="NCBI Taxonomy" id="3073890"/>
    <lineage>
        <taxon>Archaea</taxon>
        <taxon>Methanobacteriati</taxon>
        <taxon>Methanobacteriota</taxon>
        <taxon>Stenosarchaea group</taxon>
        <taxon>Methanomicrobia</taxon>
        <taxon>Methanosarcinales</taxon>
        <taxon>Methanosarcinaceae</taxon>
        <taxon>Methanosarcina</taxon>
    </lineage>
</organism>
<dbReference type="PANTHER" id="PTHR43701">
    <property type="entry name" value="MEMBRANE TRANSPORTER PROTEIN MJ0441-RELATED"/>
    <property type="match status" value="1"/>
</dbReference>
<dbReference type="EMBL" id="JAVKPK010000041">
    <property type="protein sequence ID" value="MDR7666216.1"/>
    <property type="molecule type" value="Genomic_DNA"/>
</dbReference>
<dbReference type="Proteomes" id="UP001246244">
    <property type="component" value="Unassembled WGS sequence"/>
</dbReference>
<feature type="transmembrane region" description="Helical" evidence="5">
    <location>
        <begin position="35"/>
        <end position="56"/>
    </location>
</feature>
<evidence type="ECO:0000313" key="6">
    <source>
        <dbReference type="EMBL" id="MDR7666216.1"/>
    </source>
</evidence>
<dbReference type="PANTHER" id="PTHR43701:SF2">
    <property type="entry name" value="MEMBRANE TRANSPORTER PROTEIN YJNA-RELATED"/>
    <property type="match status" value="1"/>
</dbReference>
<feature type="transmembrane region" description="Helical" evidence="5">
    <location>
        <begin position="98"/>
        <end position="116"/>
    </location>
</feature>
<gene>
    <name evidence="6" type="ORF">RG963_10600</name>
</gene>
<keyword evidence="4 5" id="KW-0472">Membrane</keyword>
<proteinExistence type="inferred from homology"/>
<evidence type="ECO:0000256" key="3">
    <source>
        <dbReference type="ARBA" id="ARBA00022989"/>
    </source>
</evidence>
<protein>
    <recommendedName>
        <fullName evidence="5">Probable membrane transporter protein</fullName>
    </recommendedName>
</protein>
<keyword evidence="3 5" id="KW-1133">Transmembrane helix</keyword>
<dbReference type="InterPro" id="IPR051598">
    <property type="entry name" value="TSUP/Inactive_protease-like"/>
</dbReference>